<accession>A0A1L7NEM1</accession>
<name>A0A1L7NEM1_PSEPU</name>
<feature type="compositionally biased region" description="Basic and acidic residues" evidence="1">
    <location>
        <begin position="67"/>
        <end position="79"/>
    </location>
</feature>
<feature type="compositionally biased region" description="Acidic residues" evidence="1">
    <location>
        <begin position="93"/>
        <end position="104"/>
    </location>
</feature>
<dbReference type="EMBL" id="AP015029">
    <property type="protein sequence ID" value="BAW23907.1"/>
    <property type="molecule type" value="Genomic_DNA"/>
</dbReference>
<evidence type="ECO:0000313" key="3">
    <source>
        <dbReference type="Proteomes" id="UP000218731"/>
    </source>
</evidence>
<sequence length="120" mass="12528">MAIDHNGPDSPYPGPPQNTPDAGAGHGSGLEQAESEPKQGVGEAWSENRPVDWDPPPGNPGSDQDGQLDRDNGTARTNDEQAGAGDAEVPLPADDDGPIEEEMKDVEANNSVSAEHPQPR</sequence>
<organism evidence="2 3">
    <name type="scientific">Pseudomonas putida</name>
    <name type="common">Arthrobacter siderocapsulatus</name>
    <dbReference type="NCBI Taxonomy" id="303"/>
    <lineage>
        <taxon>Bacteria</taxon>
        <taxon>Pseudomonadati</taxon>
        <taxon>Pseudomonadota</taxon>
        <taxon>Gammaproteobacteria</taxon>
        <taxon>Pseudomonadales</taxon>
        <taxon>Pseudomonadaceae</taxon>
        <taxon>Pseudomonas</taxon>
    </lineage>
</organism>
<dbReference type="Proteomes" id="UP000218731">
    <property type="component" value="Chromosome 1"/>
</dbReference>
<reference evidence="2 3" key="1">
    <citation type="submission" date="2015-11" db="EMBL/GenBank/DDBJ databases">
        <title>Complete genome sequencing of a biphenyl-degrading bacterium, Pseudomonas putida KF715 (=NBRC110667).</title>
        <authorList>
            <person name="Suenaga H."/>
            <person name="Fujihara N."/>
            <person name="Watanabe T."/>
            <person name="Hirose J."/>
            <person name="Kimura N."/>
            <person name="Yamazoe A."/>
            <person name="Hosoyama A."/>
            <person name="Shimodaira J."/>
            <person name="Furukawa K."/>
        </authorList>
    </citation>
    <scope>NUCLEOTIDE SEQUENCE [LARGE SCALE GENOMIC DNA]</scope>
    <source>
        <strain evidence="2 3">KF715</strain>
    </source>
</reference>
<gene>
    <name evidence="2" type="ORF">KF715C_ch33340</name>
</gene>
<proteinExistence type="predicted"/>
<dbReference type="RefSeq" id="WP_096426242.1">
    <property type="nucleotide sequence ID" value="NZ_AP015029.1"/>
</dbReference>
<dbReference type="AlphaFoldDB" id="A0A1L7NEM1"/>
<evidence type="ECO:0000313" key="2">
    <source>
        <dbReference type="EMBL" id="BAW23907.1"/>
    </source>
</evidence>
<evidence type="ECO:0000256" key="1">
    <source>
        <dbReference type="SAM" id="MobiDB-lite"/>
    </source>
</evidence>
<feature type="region of interest" description="Disordered" evidence="1">
    <location>
        <begin position="1"/>
        <end position="120"/>
    </location>
</feature>
<protein>
    <submittedName>
        <fullName evidence="2">Centrosomal protein 350kDa</fullName>
    </submittedName>
</protein>